<reference evidence="1 2" key="1">
    <citation type="submission" date="2013-12" db="EMBL/GenBank/DDBJ databases">
        <authorList>
            <person name="Cubeta M."/>
            <person name="Pakala S."/>
            <person name="Fedorova N."/>
            <person name="Thomas E."/>
            <person name="Dean R."/>
            <person name="Jabaji S."/>
            <person name="Neate S."/>
            <person name="Toda T."/>
            <person name="Tavantzis S."/>
            <person name="Vilgalys R."/>
            <person name="Bharathan N."/>
            <person name="Pakala S."/>
            <person name="Losada L.S."/>
            <person name="Zafar N."/>
            <person name="Nierman W."/>
        </authorList>
    </citation>
    <scope>NUCLEOTIDE SEQUENCE [LARGE SCALE GENOMIC DNA]</scope>
    <source>
        <strain evidence="1 2">123E</strain>
    </source>
</reference>
<comment type="caution">
    <text evidence="1">The sequence shown here is derived from an EMBL/GenBank/DDBJ whole genome shotgun (WGS) entry which is preliminary data.</text>
</comment>
<dbReference type="EMBL" id="AZST01000030">
    <property type="protein sequence ID" value="KEP54356.1"/>
    <property type="molecule type" value="Genomic_DNA"/>
</dbReference>
<name>A0A074S4P9_9AGAM</name>
<evidence type="ECO:0000313" key="1">
    <source>
        <dbReference type="EMBL" id="KEP54356.1"/>
    </source>
</evidence>
<dbReference type="Proteomes" id="UP000027456">
    <property type="component" value="Unassembled WGS sequence"/>
</dbReference>
<sequence>MDPIWLLSAMNDAQWGGKGWRRVVAGESRRDMVPFLRDCASGRHMAGKSGGVRIANRISSPLGLYARKRETCFVGRGDWTVYGKCVPKERAGYCILFVQWSCRGIKESVDDE</sequence>
<protein>
    <submittedName>
        <fullName evidence="1">Uncharacterized protein</fullName>
    </submittedName>
</protein>
<keyword evidence="2" id="KW-1185">Reference proteome</keyword>
<gene>
    <name evidence="1" type="ORF">V565_018310</name>
</gene>
<dbReference type="HOGENOM" id="CLU_2147283_0_0_1"/>
<accession>A0A074S4P9</accession>
<proteinExistence type="predicted"/>
<dbReference type="AlphaFoldDB" id="A0A074S4P9"/>
<organism evidence="1 2">
    <name type="scientific">Rhizoctonia solani 123E</name>
    <dbReference type="NCBI Taxonomy" id="1423351"/>
    <lineage>
        <taxon>Eukaryota</taxon>
        <taxon>Fungi</taxon>
        <taxon>Dikarya</taxon>
        <taxon>Basidiomycota</taxon>
        <taxon>Agaricomycotina</taxon>
        <taxon>Agaricomycetes</taxon>
        <taxon>Cantharellales</taxon>
        <taxon>Ceratobasidiaceae</taxon>
        <taxon>Rhizoctonia</taxon>
    </lineage>
</organism>
<evidence type="ECO:0000313" key="2">
    <source>
        <dbReference type="Proteomes" id="UP000027456"/>
    </source>
</evidence>